<evidence type="ECO:0000313" key="1">
    <source>
        <dbReference type="EMBL" id="JAD38267.1"/>
    </source>
</evidence>
<reference evidence="1" key="2">
    <citation type="journal article" date="2015" name="Data Brief">
        <title>Shoot transcriptome of the giant reed, Arundo donax.</title>
        <authorList>
            <person name="Barrero R.A."/>
            <person name="Guerrero F.D."/>
            <person name="Moolhuijzen P."/>
            <person name="Goolsby J.A."/>
            <person name="Tidwell J."/>
            <person name="Bellgard S.E."/>
            <person name="Bellgard M.I."/>
        </authorList>
    </citation>
    <scope>NUCLEOTIDE SEQUENCE</scope>
    <source>
        <tissue evidence="1">Shoot tissue taken approximately 20 cm above the soil surface</tissue>
    </source>
</reference>
<sequence length="25" mass="2969">MREWIFIQVATVGEFLQYQLSLVTP</sequence>
<organism evidence="1">
    <name type="scientific">Arundo donax</name>
    <name type="common">Giant reed</name>
    <name type="synonym">Donax arundinaceus</name>
    <dbReference type="NCBI Taxonomy" id="35708"/>
    <lineage>
        <taxon>Eukaryota</taxon>
        <taxon>Viridiplantae</taxon>
        <taxon>Streptophyta</taxon>
        <taxon>Embryophyta</taxon>
        <taxon>Tracheophyta</taxon>
        <taxon>Spermatophyta</taxon>
        <taxon>Magnoliopsida</taxon>
        <taxon>Liliopsida</taxon>
        <taxon>Poales</taxon>
        <taxon>Poaceae</taxon>
        <taxon>PACMAD clade</taxon>
        <taxon>Arundinoideae</taxon>
        <taxon>Arundineae</taxon>
        <taxon>Arundo</taxon>
    </lineage>
</organism>
<dbReference type="EMBL" id="GBRH01259628">
    <property type="protein sequence ID" value="JAD38267.1"/>
    <property type="molecule type" value="Transcribed_RNA"/>
</dbReference>
<reference evidence="1" key="1">
    <citation type="submission" date="2014-09" db="EMBL/GenBank/DDBJ databases">
        <authorList>
            <person name="Magalhaes I.L.F."/>
            <person name="Oliveira U."/>
            <person name="Santos F.R."/>
            <person name="Vidigal T.H.D.A."/>
            <person name="Brescovit A.D."/>
            <person name="Santos A.J."/>
        </authorList>
    </citation>
    <scope>NUCLEOTIDE SEQUENCE</scope>
    <source>
        <tissue evidence="1">Shoot tissue taken approximately 20 cm above the soil surface</tissue>
    </source>
</reference>
<protein>
    <submittedName>
        <fullName evidence="1">Uncharacterized protein</fullName>
    </submittedName>
</protein>
<accession>A0A0A8ZTV4</accession>
<dbReference type="AlphaFoldDB" id="A0A0A8ZTV4"/>
<name>A0A0A8ZTV4_ARUDO</name>
<proteinExistence type="predicted"/>